<proteinExistence type="predicted"/>
<reference evidence="2" key="1">
    <citation type="submission" date="2021-05" db="EMBL/GenBank/DDBJ databases">
        <authorList>
            <person name="Alioto T."/>
            <person name="Alioto T."/>
            <person name="Gomez Garrido J."/>
        </authorList>
    </citation>
    <scope>NUCLEOTIDE SEQUENCE</scope>
</reference>
<dbReference type="AlphaFoldDB" id="A0A8D8T691"/>
<feature type="transmembrane region" description="Helical" evidence="1">
    <location>
        <begin position="69"/>
        <end position="89"/>
    </location>
</feature>
<keyword evidence="1" id="KW-0812">Transmembrane</keyword>
<keyword evidence="1" id="KW-0472">Membrane</keyword>
<protein>
    <submittedName>
        <fullName evidence="2">Uncharacterized protein</fullName>
    </submittedName>
</protein>
<feature type="transmembrane region" description="Helical" evidence="1">
    <location>
        <begin position="95"/>
        <end position="113"/>
    </location>
</feature>
<sequence>MSNGDNFSFSSLFDLFPRHSPVSLSFPPPNSLYPSLSFSLSSLPLLFFSLFLSLSFSFPFPLSFSPTSFPLFPLLILCYTRSFIFLQMFFIPLSLQMIILHFYFFCILSYYFISRSWPHFPFPL</sequence>
<organism evidence="2">
    <name type="scientific">Cacopsylla melanoneura</name>
    <dbReference type="NCBI Taxonomy" id="428564"/>
    <lineage>
        <taxon>Eukaryota</taxon>
        <taxon>Metazoa</taxon>
        <taxon>Ecdysozoa</taxon>
        <taxon>Arthropoda</taxon>
        <taxon>Hexapoda</taxon>
        <taxon>Insecta</taxon>
        <taxon>Pterygota</taxon>
        <taxon>Neoptera</taxon>
        <taxon>Paraneoptera</taxon>
        <taxon>Hemiptera</taxon>
        <taxon>Sternorrhyncha</taxon>
        <taxon>Psylloidea</taxon>
        <taxon>Psyllidae</taxon>
        <taxon>Psyllinae</taxon>
        <taxon>Cacopsylla</taxon>
    </lineage>
</organism>
<dbReference type="EMBL" id="HBUF01254379">
    <property type="protein sequence ID" value="CAG6681121.1"/>
    <property type="molecule type" value="Transcribed_RNA"/>
</dbReference>
<name>A0A8D8T691_9HEMI</name>
<evidence type="ECO:0000256" key="1">
    <source>
        <dbReference type="SAM" id="Phobius"/>
    </source>
</evidence>
<evidence type="ECO:0000313" key="2">
    <source>
        <dbReference type="EMBL" id="CAG6681121.1"/>
    </source>
</evidence>
<accession>A0A8D8T691</accession>
<keyword evidence="1" id="KW-1133">Transmembrane helix</keyword>
<feature type="transmembrane region" description="Helical" evidence="1">
    <location>
        <begin position="36"/>
        <end position="57"/>
    </location>
</feature>